<dbReference type="Proteomes" id="UP000004191">
    <property type="component" value="Unassembled WGS sequence"/>
</dbReference>
<dbReference type="HOGENOM" id="CLU_2105588_0_0_9"/>
<gene>
    <name evidence="2" type="ORF">HMPREF9709_01085</name>
</gene>
<dbReference type="EMBL" id="AGEI01000021">
    <property type="protein sequence ID" value="EHR34149.1"/>
    <property type="molecule type" value="Genomic_DNA"/>
</dbReference>
<keyword evidence="1" id="KW-0812">Transmembrane</keyword>
<keyword evidence="1" id="KW-0472">Membrane</keyword>
<dbReference type="AlphaFoldDB" id="H3NP24"/>
<evidence type="ECO:0000313" key="3">
    <source>
        <dbReference type="Proteomes" id="UP000004191"/>
    </source>
</evidence>
<organism evidence="2 3">
    <name type="scientific">Helcococcus kunzii ATCC 51366</name>
    <dbReference type="NCBI Taxonomy" id="883114"/>
    <lineage>
        <taxon>Bacteria</taxon>
        <taxon>Bacillati</taxon>
        <taxon>Bacillota</taxon>
        <taxon>Tissierellia</taxon>
        <taxon>Tissierellales</taxon>
        <taxon>Peptoniphilaceae</taxon>
        <taxon>Helcococcus</taxon>
    </lineage>
</organism>
<comment type="caution">
    <text evidence="2">The sequence shown here is derived from an EMBL/GenBank/DDBJ whole genome shotgun (WGS) entry which is preliminary data.</text>
</comment>
<dbReference type="RefSeq" id="WP_005398589.1">
    <property type="nucleotide sequence ID" value="NZ_JH601088.1"/>
</dbReference>
<keyword evidence="1" id="KW-1133">Transmembrane helix</keyword>
<dbReference type="GeneID" id="96999883"/>
<keyword evidence="3" id="KW-1185">Reference proteome</keyword>
<feature type="transmembrane region" description="Helical" evidence="1">
    <location>
        <begin position="90"/>
        <end position="108"/>
    </location>
</feature>
<reference evidence="2 3" key="1">
    <citation type="submission" date="2012-01" db="EMBL/GenBank/DDBJ databases">
        <title>The Genome Sequence of Helcococcus kunzii ATCC 51366.</title>
        <authorList>
            <consortium name="The Broad Institute Genome Sequencing Platform"/>
            <person name="Earl A."/>
            <person name="Ward D."/>
            <person name="Feldgarden M."/>
            <person name="Gevers D."/>
            <person name="Huys G."/>
            <person name="Young S.K."/>
            <person name="Zeng Q."/>
            <person name="Gargeya S."/>
            <person name="Fitzgerald M."/>
            <person name="Haas B."/>
            <person name="Abouelleil A."/>
            <person name="Alvarado L."/>
            <person name="Arachchi H.M."/>
            <person name="Berlin A."/>
            <person name="Chapman S.B."/>
            <person name="Gearin G."/>
            <person name="Goldberg J."/>
            <person name="Griggs A."/>
            <person name="Gujja S."/>
            <person name="Hansen M."/>
            <person name="Heiman D."/>
            <person name="Howarth C."/>
            <person name="Larimer J."/>
            <person name="Lui A."/>
            <person name="MacDonald P.J.P."/>
            <person name="McCowen C."/>
            <person name="Montmayeur A."/>
            <person name="Murphy C."/>
            <person name="Neiman D."/>
            <person name="Pearson M."/>
            <person name="Priest M."/>
            <person name="Roberts A."/>
            <person name="Saif S."/>
            <person name="Shea T."/>
            <person name="Sisk P."/>
            <person name="Stolte C."/>
            <person name="Sykes S."/>
            <person name="Wortman J."/>
            <person name="Nusbaum C."/>
            <person name="Birren B."/>
        </authorList>
    </citation>
    <scope>NUCLEOTIDE SEQUENCE [LARGE SCALE GENOMIC DNA]</scope>
    <source>
        <strain evidence="2 3">ATCC 51366</strain>
    </source>
</reference>
<evidence type="ECO:0000313" key="2">
    <source>
        <dbReference type="EMBL" id="EHR34149.1"/>
    </source>
</evidence>
<accession>H3NP24</accession>
<protein>
    <submittedName>
        <fullName evidence="2">Uncharacterized protein</fullName>
    </submittedName>
</protein>
<sequence length="115" mass="13502">MILIITLLYLVIDYKFNIIPNDYILIYILFLGIYKGLISTDIKELFNLESTKQLFIKYGVKSTLSTFFSVVLIVVYYYGRNLFSLNVFEILLTILLIIILFRFILWGVEKDGIIN</sequence>
<feature type="transmembrane region" description="Helical" evidence="1">
    <location>
        <begin position="58"/>
        <end position="78"/>
    </location>
</feature>
<evidence type="ECO:0000256" key="1">
    <source>
        <dbReference type="SAM" id="Phobius"/>
    </source>
</evidence>
<proteinExistence type="predicted"/>
<name>H3NP24_9FIRM</name>
<feature type="transmembrane region" description="Helical" evidence="1">
    <location>
        <begin position="18"/>
        <end position="37"/>
    </location>
</feature>